<keyword evidence="7 9" id="KW-0807">Transducer</keyword>
<keyword evidence="6 10" id="KW-0472">Membrane</keyword>
<evidence type="ECO:0000256" key="4">
    <source>
        <dbReference type="ARBA" id="ARBA00022692"/>
    </source>
</evidence>
<feature type="transmembrane region" description="Helical" evidence="10">
    <location>
        <begin position="12"/>
        <end position="31"/>
    </location>
</feature>
<accession>A0ABW8T9W2</accession>
<keyword evidence="3" id="KW-0145">Chemotaxis</keyword>
<dbReference type="InterPro" id="IPR033479">
    <property type="entry name" value="dCache_1"/>
</dbReference>
<feature type="domain" description="HAMP" evidence="12">
    <location>
        <begin position="304"/>
        <end position="355"/>
    </location>
</feature>
<dbReference type="Gene3D" id="6.10.340.10">
    <property type="match status" value="1"/>
</dbReference>
<comment type="caution">
    <text evidence="13">The sequence shown here is derived from an EMBL/GenBank/DDBJ whole genome shotgun (WGS) entry which is preliminary data.</text>
</comment>
<dbReference type="PROSITE" id="PS50885">
    <property type="entry name" value="HAMP"/>
    <property type="match status" value="1"/>
</dbReference>
<sequence length="660" mass="73420">MRKNNSLQIKAILSISIIFIILMSFVTAISYTNSKKLILSSLEDSGRQTITVHSQNLSSWVKSRLSQVEVIANTEVVNSMDKNKILSYFKREKDNYNGVFNSLGISDTQGKLTIQNNTVIDISSENTFPEVIGGKEIISNPFQAKEDPSQWIISMECPIKDINTNKVKGLVSGACLVSTVFKENTSFHLGKTDNVYILKKDGTVLFHKNKNLINNSNFFKNANKDYVSLLKKGTNKENFYGEFKDNAGTKKLFSSHINGTDWYMFLEVPTKEYVSSVNSLLYITTIITIFAIIVLILILIIILKYFFNRLLKVSLAAEKVAKGDLTNYLPESEDELGKFNATFNRMTKELKQIILKLKGAAEIINKSSQNYEDVSLTVVEGGESIQEGIKNLSLGAKVTSEEISNITTYVSDMEKQSKELVDISINIDDMIKETKDSTKIGSENLKKTIDVLNNMKKSILISSDAITKLSERSKNIANITTSISDISEQTNLLALNASIEDVRAGENGKGFSVVAEEVRKLAEQSSNSSSEISSEILQVQGHITEAVKTMKQSIDFMQQGTSSMDSISMIFYEIEQQVEKVKDVSSNVSEIAKILLNQNENIYQAISNTSAVSEEAAANTASVEETINNQGKVFLKLKTASEELHNISINLKEEISKFKC</sequence>
<dbReference type="Pfam" id="PF02743">
    <property type="entry name" value="dCache_1"/>
    <property type="match status" value="1"/>
</dbReference>
<dbReference type="RefSeq" id="WP_406785967.1">
    <property type="nucleotide sequence ID" value="NZ_JBJIAA010000002.1"/>
</dbReference>
<dbReference type="PROSITE" id="PS50111">
    <property type="entry name" value="CHEMOTAXIS_TRANSDUC_2"/>
    <property type="match status" value="1"/>
</dbReference>
<dbReference type="CDD" id="cd12912">
    <property type="entry name" value="PDC2_MCP_like"/>
    <property type="match status" value="1"/>
</dbReference>
<feature type="transmembrane region" description="Helical" evidence="10">
    <location>
        <begin position="280"/>
        <end position="303"/>
    </location>
</feature>
<evidence type="ECO:0000259" key="12">
    <source>
        <dbReference type="PROSITE" id="PS50885"/>
    </source>
</evidence>
<dbReference type="Pfam" id="PF00015">
    <property type="entry name" value="MCPsignal"/>
    <property type="match status" value="1"/>
</dbReference>
<evidence type="ECO:0000256" key="3">
    <source>
        <dbReference type="ARBA" id="ARBA00022500"/>
    </source>
</evidence>
<evidence type="ECO:0000256" key="10">
    <source>
        <dbReference type="SAM" id="Phobius"/>
    </source>
</evidence>
<evidence type="ECO:0000256" key="5">
    <source>
        <dbReference type="ARBA" id="ARBA00022989"/>
    </source>
</evidence>
<dbReference type="EMBL" id="JBJIAA010000002">
    <property type="protein sequence ID" value="MFL0249294.1"/>
    <property type="molecule type" value="Genomic_DNA"/>
</dbReference>
<proteinExistence type="inferred from homology"/>
<evidence type="ECO:0000256" key="6">
    <source>
        <dbReference type="ARBA" id="ARBA00023136"/>
    </source>
</evidence>
<name>A0ABW8T9W2_9CLOT</name>
<dbReference type="Gene3D" id="3.30.450.20">
    <property type="entry name" value="PAS domain"/>
    <property type="match status" value="1"/>
</dbReference>
<feature type="domain" description="Methyl-accepting transducer" evidence="11">
    <location>
        <begin position="374"/>
        <end position="624"/>
    </location>
</feature>
<dbReference type="InterPro" id="IPR003660">
    <property type="entry name" value="HAMP_dom"/>
</dbReference>
<comment type="similarity">
    <text evidence="8">Belongs to the methyl-accepting chemotaxis (MCP) protein family.</text>
</comment>
<evidence type="ECO:0000256" key="1">
    <source>
        <dbReference type="ARBA" id="ARBA00004651"/>
    </source>
</evidence>
<keyword evidence="5 10" id="KW-1133">Transmembrane helix</keyword>
<dbReference type="CDD" id="cd06225">
    <property type="entry name" value="HAMP"/>
    <property type="match status" value="1"/>
</dbReference>
<evidence type="ECO:0000259" key="11">
    <source>
        <dbReference type="PROSITE" id="PS50111"/>
    </source>
</evidence>
<evidence type="ECO:0000256" key="2">
    <source>
        <dbReference type="ARBA" id="ARBA00022475"/>
    </source>
</evidence>
<dbReference type="SMART" id="SM00304">
    <property type="entry name" value="HAMP"/>
    <property type="match status" value="1"/>
</dbReference>
<dbReference type="SUPFAM" id="SSF58104">
    <property type="entry name" value="Methyl-accepting chemotaxis protein (MCP) signaling domain"/>
    <property type="match status" value="1"/>
</dbReference>
<keyword evidence="14" id="KW-1185">Reference proteome</keyword>
<evidence type="ECO:0000256" key="8">
    <source>
        <dbReference type="ARBA" id="ARBA00029447"/>
    </source>
</evidence>
<comment type="subcellular location">
    <subcellularLocation>
        <location evidence="1">Cell membrane</location>
        <topology evidence="1">Multi-pass membrane protein</topology>
    </subcellularLocation>
</comment>
<dbReference type="InterPro" id="IPR004089">
    <property type="entry name" value="MCPsignal_dom"/>
</dbReference>
<dbReference type="PANTHER" id="PTHR32089:SF112">
    <property type="entry name" value="LYSOZYME-LIKE PROTEIN-RELATED"/>
    <property type="match status" value="1"/>
</dbReference>
<dbReference type="Gene3D" id="1.10.287.950">
    <property type="entry name" value="Methyl-accepting chemotaxis protein"/>
    <property type="match status" value="1"/>
</dbReference>
<keyword evidence="4 10" id="KW-0812">Transmembrane</keyword>
<evidence type="ECO:0000313" key="14">
    <source>
        <dbReference type="Proteomes" id="UP001623592"/>
    </source>
</evidence>
<evidence type="ECO:0000256" key="9">
    <source>
        <dbReference type="PROSITE-ProRule" id="PRU00284"/>
    </source>
</evidence>
<reference evidence="13 14" key="1">
    <citation type="submission" date="2024-11" db="EMBL/GenBank/DDBJ databases">
        <authorList>
            <person name="Heng Y.C."/>
            <person name="Lim A.C.H."/>
            <person name="Lee J.K.Y."/>
            <person name="Kittelmann S."/>
        </authorList>
    </citation>
    <scope>NUCLEOTIDE SEQUENCE [LARGE SCALE GENOMIC DNA]</scope>
    <source>
        <strain evidence="13 14">WILCCON 0114</strain>
    </source>
</reference>
<dbReference type="SMART" id="SM00283">
    <property type="entry name" value="MA"/>
    <property type="match status" value="1"/>
</dbReference>
<organism evidence="13 14">
    <name type="scientific">Clostridium neuense</name>
    <dbReference type="NCBI Taxonomy" id="1728934"/>
    <lineage>
        <taxon>Bacteria</taxon>
        <taxon>Bacillati</taxon>
        <taxon>Bacillota</taxon>
        <taxon>Clostridia</taxon>
        <taxon>Eubacteriales</taxon>
        <taxon>Clostridiaceae</taxon>
        <taxon>Clostridium</taxon>
    </lineage>
</organism>
<gene>
    <name evidence="13" type="ORF">ACJDT4_02585</name>
</gene>
<dbReference type="Proteomes" id="UP001623592">
    <property type="component" value="Unassembled WGS sequence"/>
</dbReference>
<evidence type="ECO:0000256" key="7">
    <source>
        <dbReference type="ARBA" id="ARBA00023224"/>
    </source>
</evidence>
<protein>
    <submittedName>
        <fullName evidence="13">Methyl-accepting chemotaxis protein</fullName>
    </submittedName>
</protein>
<dbReference type="PANTHER" id="PTHR32089">
    <property type="entry name" value="METHYL-ACCEPTING CHEMOTAXIS PROTEIN MCPB"/>
    <property type="match status" value="1"/>
</dbReference>
<evidence type="ECO:0000313" key="13">
    <source>
        <dbReference type="EMBL" id="MFL0249294.1"/>
    </source>
</evidence>
<keyword evidence="2" id="KW-1003">Cell membrane</keyword>